<dbReference type="AlphaFoldDB" id="A0A6M5YV67"/>
<dbReference type="Pfam" id="PF22745">
    <property type="entry name" value="Nlig-Ia"/>
    <property type="match status" value="1"/>
</dbReference>
<dbReference type="GO" id="GO:0003911">
    <property type="term" value="F:DNA ligase (NAD+) activity"/>
    <property type="evidence" value="ECO:0007669"/>
    <property type="project" value="UniProtKB-UniRule"/>
</dbReference>
<feature type="active site" description="N6-AMP-lysine intermediate" evidence="11">
    <location>
        <position position="122"/>
    </location>
</feature>
<dbReference type="Gene3D" id="1.10.150.20">
    <property type="entry name" value="5' to 3' exonuclease, C-terminal subdomain"/>
    <property type="match status" value="2"/>
</dbReference>
<evidence type="ECO:0000256" key="3">
    <source>
        <dbReference type="ARBA" id="ARBA00022705"/>
    </source>
</evidence>
<dbReference type="PANTHER" id="PTHR23389">
    <property type="entry name" value="CHROMOSOME TRANSMISSION FIDELITY FACTOR 18"/>
    <property type="match status" value="1"/>
</dbReference>
<dbReference type="InterPro" id="IPR013839">
    <property type="entry name" value="DNAligase_adenylation"/>
</dbReference>
<dbReference type="CDD" id="cd00114">
    <property type="entry name" value="LIGANc"/>
    <property type="match status" value="1"/>
</dbReference>
<dbReference type="GO" id="GO:0005829">
    <property type="term" value="C:cytosol"/>
    <property type="evidence" value="ECO:0007669"/>
    <property type="project" value="TreeGrafter"/>
</dbReference>
<keyword evidence="9 11" id="KW-0234">DNA repair</keyword>
<feature type="binding site" evidence="11">
    <location>
        <position position="120"/>
    </location>
    <ligand>
        <name>NAD(+)</name>
        <dbReference type="ChEBI" id="CHEBI:57540"/>
    </ligand>
</feature>
<feature type="binding site" evidence="11">
    <location>
        <begin position="39"/>
        <end position="43"/>
    </location>
    <ligand>
        <name>NAD(+)</name>
        <dbReference type="ChEBI" id="CHEBI:57540"/>
    </ligand>
</feature>
<dbReference type="Gene3D" id="1.10.287.610">
    <property type="entry name" value="Helix hairpin bin"/>
    <property type="match status" value="1"/>
</dbReference>
<evidence type="ECO:0000313" key="13">
    <source>
        <dbReference type="EMBL" id="QJW97839.1"/>
    </source>
</evidence>
<dbReference type="InterPro" id="IPR036420">
    <property type="entry name" value="BRCT_dom_sf"/>
</dbReference>
<feature type="binding site" evidence="11">
    <location>
        <position position="296"/>
    </location>
    <ligand>
        <name>NAD(+)</name>
        <dbReference type="ChEBI" id="CHEBI:57540"/>
    </ligand>
</feature>
<name>A0A6M5YV67_9BACT</name>
<comment type="cofactor">
    <cofactor evidence="11">
        <name>Mg(2+)</name>
        <dbReference type="ChEBI" id="CHEBI:18420"/>
    </cofactor>
    <cofactor evidence="11">
        <name>Mn(2+)</name>
        <dbReference type="ChEBI" id="CHEBI:29035"/>
    </cofactor>
</comment>
<keyword evidence="6 11" id="KW-0862">Zinc</keyword>
<dbReference type="GO" id="GO:0003677">
    <property type="term" value="F:DNA binding"/>
    <property type="evidence" value="ECO:0007669"/>
    <property type="project" value="InterPro"/>
</dbReference>
<dbReference type="NCBIfam" id="NF005932">
    <property type="entry name" value="PRK07956.1"/>
    <property type="match status" value="1"/>
</dbReference>
<comment type="similarity">
    <text evidence="11">Belongs to the NAD-dependent DNA ligase family. LigA subfamily.</text>
</comment>
<dbReference type="InterPro" id="IPR001357">
    <property type="entry name" value="BRCT_dom"/>
</dbReference>
<evidence type="ECO:0000256" key="6">
    <source>
        <dbReference type="ARBA" id="ARBA00022833"/>
    </source>
</evidence>
<comment type="catalytic activity">
    <reaction evidence="10 11">
        <text>NAD(+) + (deoxyribonucleotide)n-3'-hydroxyl + 5'-phospho-(deoxyribonucleotide)m = (deoxyribonucleotide)n+m + AMP + beta-nicotinamide D-nucleotide.</text>
        <dbReference type="EC" id="6.5.1.2"/>
    </reaction>
</comment>
<evidence type="ECO:0000256" key="4">
    <source>
        <dbReference type="ARBA" id="ARBA00022723"/>
    </source>
</evidence>
<evidence type="ECO:0000256" key="5">
    <source>
        <dbReference type="ARBA" id="ARBA00022763"/>
    </source>
</evidence>
<feature type="binding site" evidence="11">
    <location>
        <position position="418"/>
    </location>
    <ligand>
        <name>Zn(2+)</name>
        <dbReference type="ChEBI" id="CHEBI:29105"/>
    </ligand>
</feature>
<dbReference type="FunFam" id="3.30.470.30:FF:000001">
    <property type="entry name" value="DNA ligase"/>
    <property type="match status" value="1"/>
</dbReference>
<dbReference type="CDD" id="cd17748">
    <property type="entry name" value="BRCT_DNA_ligase_like"/>
    <property type="match status" value="1"/>
</dbReference>
<dbReference type="SMART" id="SM00532">
    <property type="entry name" value="LIGANc"/>
    <property type="match status" value="1"/>
</dbReference>
<feature type="binding site" evidence="11">
    <location>
        <position position="320"/>
    </location>
    <ligand>
        <name>NAD(+)</name>
        <dbReference type="ChEBI" id="CHEBI:57540"/>
    </ligand>
</feature>
<feature type="domain" description="BRCT" evidence="12">
    <location>
        <begin position="601"/>
        <end position="680"/>
    </location>
</feature>
<evidence type="ECO:0000256" key="2">
    <source>
        <dbReference type="ARBA" id="ARBA00022598"/>
    </source>
</evidence>
<dbReference type="HAMAP" id="MF_01588">
    <property type="entry name" value="DNA_ligase_A"/>
    <property type="match status" value="1"/>
</dbReference>
<dbReference type="GO" id="GO:0006260">
    <property type="term" value="P:DNA replication"/>
    <property type="evidence" value="ECO:0007669"/>
    <property type="project" value="UniProtKB-KW"/>
</dbReference>
<evidence type="ECO:0000256" key="1">
    <source>
        <dbReference type="ARBA" id="ARBA00004067"/>
    </source>
</evidence>
<dbReference type="Pfam" id="PF00533">
    <property type="entry name" value="BRCT"/>
    <property type="match status" value="1"/>
</dbReference>
<dbReference type="PIRSF" id="PIRSF001604">
    <property type="entry name" value="LigA"/>
    <property type="match status" value="1"/>
</dbReference>
<keyword evidence="5 11" id="KW-0227">DNA damage</keyword>
<dbReference type="Pfam" id="PF03120">
    <property type="entry name" value="OB_DNA_ligase"/>
    <property type="match status" value="1"/>
</dbReference>
<protein>
    <recommendedName>
        <fullName evidence="11">DNA ligase</fullName>
        <ecNumber evidence="11">6.5.1.2</ecNumber>
    </recommendedName>
    <alternativeName>
        <fullName evidence="11">Polydeoxyribonucleotide synthase [NAD(+)]</fullName>
    </alternativeName>
</protein>
<dbReference type="Gene3D" id="2.40.50.140">
    <property type="entry name" value="Nucleic acid-binding proteins"/>
    <property type="match status" value="1"/>
</dbReference>
<keyword evidence="8 11" id="KW-0520">NAD</keyword>
<feature type="binding site" evidence="11">
    <location>
        <position position="435"/>
    </location>
    <ligand>
        <name>Zn(2+)</name>
        <dbReference type="ChEBI" id="CHEBI:29105"/>
    </ligand>
</feature>
<feature type="binding site" evidence="11">
    <location>
        <position position="441"/>
    </location>
    <ligand>
        <name>Zn(2+)</name>
        <dbReference type="ChEBI" id="CHEBI:29105"/>
    </ligand>
</feature>
<evidence type="ECO:0000256" key="11">
    <source>
        <dbReference type="HAMAP-Rule" id="MF_01588"/>
    </source>
</evidence>
<dbReference type="KEGG" id="ftj:FTUN_5419"/>
<evidence type="ECO:0000256" key="8">
    <source>
        <dbReference type="ARBA" id="ARBA00023027"/>
    </source>
</evidence>
<keyword evidence="11" id="KW-0464">Manganese</keyword>
<dbReference type="GO" id="GO:0006281">
    <property type="term" value="P:DNA repair"/>
    <property type="evidence" value="ECO:0007669"/>
    <property type="project" value="UniProtKB-KW"/>
</dbReference>
<dbReference type="SMART" id="SM00292">
    <property type="entry name" value="BRCT"/>
    <property type="match status" value="1"/>
</dbReference>
<dbReference type="InterPro" id="IPR004150">
    <property type="entry name" value="NAD_DNA_ligase_OB"/>
</dbReference>
<dbReference type="PANTHER" id="PTHR23389:SF9">
    <property type="entry name" value="DNA LIGASE"/>
    <property type="match status" value="1"/>
</dbReference>
<dbReference type="SUPFAM" id="SSF56091">
    <property type="entry name" value="DNA ligase/mRNA capping enzyme, catalytic domain"/>
    <property type="match status" value="1"/>
</dbReference>
<dbReference type="PROSITE" id="PS50172">
    <property type="entry name" value="BRCT"/>
    <property type="match status" value="1"/>
</dbReference>
<evidence type="ECO:0000256" key="9">
    <source>
        <dbReference type="ARBA" id="ARBA00023204"/>
    </source>
</evidence>
<keyword evidence="7 11" id="KW-0460">Magnesium</keyword>
<evidence type="ECO:0000256" key="10">
    <source>
        <dbReference type="ARBA" id="ARBA00034005"/>
    </source>
</evidence>
<accession>A0A6M5YV67</accession>
<dbReference type="SUPFAM" id="SSF47781">
    <property type="entry name" value="RuvA domain 2-like"/>
    <property type="match status" value="1"/>
</dbReference>
<dbReference type="Gene3D" id="3.40.50.10190">
    <property type="entry name" value="BRCT domain"/>
    <property type="match status" value="1"/>
</dbReference>
<gene>
    <name evidence="11" type="primary">ligA</name>
    <name evidence="13" type="ORF">FTUN_5419</name>
</gene>
<dbReference type="GO" id="GO:0046872">
    <property type="term" value="F:metal ion binding"/>
    <property type="evidence" value="ECO:0007669"/>
    <property type="project" value="UniProtKB-KW"/>
</dbReference>
<dbReference type="Pfam" id="PF01653">
    <property type="entry name" value="DNA_ligase_aden"/>
    <property type="match status" value="1"/>
</dbReference>
<organism evidence="13 14">
    <name type="scientific">Frigoriglobus tundricola</name>
    <dbReference type="NCBI Taxonomy" id="2774151"/>
    <lineage>
        <taxon>Bacteria</taxon>
        <taxon>Pseudomonadati</taxon>
        <taxon>Planctomycetota</taxon>
        <taxon>Planctomycetia</taxon>
        <taxon>Gemmatales</taxon>
        <taxon>Gemmataceae</taxon>
        <taxon>Frigoriglobus</taxon>
    </lineage>
</organism>
<reference evidence="14" key="1">
    <citation type="submission" date="2020-05" db="EMBL/GenBank/DDBJ databases">
        <title>Frigoriglobus tundricola gen. nov., sp. nov., a psychrotolerant cellulolytic planctomycete of the family Gemmataceae with two divergent copies of 16S rRNA gene.</title>
        <authorList>
            <person name="Kulichevskaya I.S."/>
            <person name="Ivanova A.A."/>
            <person name="Naumoff D.G."/>
            <person name="Beletsky A.V."/>
            <person name="Rijpstra W.I.C."/>
            <person name="Sinninghe Damste J.S."/>
            <person name="Mardanov A.V."/>
            <person name="Ravin N.V."/>
            <person name="Dedysh S.N."/>
        </authorList>
    </citation>
    <scope>NUCLEOTIDE SEQUENCE [LARGE SCALE GENOMIC DNA]</scope>
    <source>
        <strain evidence="14">PL17</strain>
    </source>
</reference>
<dbReference type="SUPFAM" id="SSF50249">
    <property type="entry name" value="Nucleic acid-binding proteins"/>
    <property type="match status" value="1"/>
</dbReference>
<feature type="binding site" evidence="11">
    <location>
        <position position="143"/>
    </location>
    <ligand>
        <name>NAD(+)</name>
        <dbReference type="ChEBI" id="CHEBI:57540"/>
    </ligand>
</feature>
<dbReference type="EC" id="6.5.1.2" evidence="11"/>
<dbReference type="InterPro" id="IPR012340">
    <property type="entry name" value="NA-bd_OB-fold"/>
</dbReference>
<dbReference type="InterPro" id="IPR041663">
    <property type="entry name" value="DisA/LigA_HHH"/>
</dbReference>
<evidence type="ECO:0000259" key="12">
    <source>
        <dbReference type="PROSITE" id="PS50172"/>
    </source>
</evidence>
<dbReference type="InterPro" id="IPR003583">
    <property type="entry name" value="Hlx-hairpin-Hlx_DNA-bd_motif"/>
</dbReference>
<dbReference type="InterPro" id="IPR013840">
    <property type="entry name" value="DNAligase_N"/>
</dbReference>
<comment type="function">
    <text evidence="1 11">DNA ligase that catalyzes the formation of phosphodiester linkages between 5'-phosphoryl and 3'-hydroxyl groups in double-stranded DNA using NAD as a coenzyme and as the energy source for the reaction. It is essential for DNA replication and repair of damaged DNA.</text>
</comment>
<dbReference type="NCBIfam" id="TIGR00575">
    <property type="entry name" value="dnlj"/>
    <property type="match status" value="1"/>
</dbReference>
<dbReference type="Gene3D" id="3.30.470.30">
    <property type="entry name" value="DNA ligase/mRNA capping enzyme"/>
    <property type="match status" value="1"/>
</dbReference>
<dbReference type="InterPro" id="IPR001679">
    <property type="entry name" value="DNA_ligase"/>
</dbReference>
<feature type="binding site" evidence="11">
    <location>
        <begin position="88"/>
        <end position="89"/>
    </location>
    <ligand>
        <name>NAD(+)</name>
        <dbReference type="ChEBI" id="CHEBI:57540"/>
    </ligand>
</feature>
<feature type="binding site" evidence="11">
    <location>
        <position position="415"/>
    </location>
    <ligand>
        <name>Zn(2+)</name>
        <dbReference type="ChEBI" id="CHEBI:29105"/>
    </ligand>
</feature>
<dbReference type="Proteomes" id="UP000503447">
    <property type="component" value="Chromosome"/>
</dbReference>
<keyword evidence="3 11" id="KW-0235">DNA replication</keyword>
<dbReference type="Pfam" id="PF12826">
    <property type="entry name" value="HHH_2"/>
    <property type="match status" value="1"/>
</dbReference>
<keyword evidence="2 11" id="KW-0436">Ligase</keyword>
<dbReference type="SMART" id="SM00278">
    <property type="entry name" value="HhH1"/>
    <property type="match status" value="3"/>
</dbReference>
<evidence type="ECO:0000313" key="14">
    <source>
        <dbReference type="Proteomes" id="UP000503447"/>
    </source>
</evidence>
<dbReference type="EMBL" id="CP053452">
    <property type="protein sequence ID" value="QJW97839.1"/>
    <property type="molecule type" value="Genomic_DNA"/>
</dbReference>
<dbReference type="RefSeq" id="WP_171473138.1">
    <property type="nucleotide sequence ID" value="NZ_CP053452.2"/>
</dbReference>
<keyword evidence="4 11" id="KW-0479">Metal-binding</keyword>
<keyword evidence="14" id="KW-1185">Reference proteome</keyword>
<feature type="binding site" evidence="11">
    <location>
        <position position="180"/>
    </location>
    <ligand>
        <name>NAD(+)</name>
        <dbReference type="ChEBI" id="CHEBI:57540"/>
    </ligand>
</feature>
<proteinExistence type="inferred from homology"/>
<sequence length="680" mass="74333">MAKAAAPTVSPADRAAELRTQIDHHNHLYYVEARTEISDRDFDRLLQELTDLEKKHPELVTPESPTQRVGGAPIPGFEKVTHKVSMLSIENSYDEADLRKFDADVRKALGAKAPVEYVVELKIDGVSMSLTYEDGKLAVGATRGSGGVGDNVTHNIKTISAIPLKLDGPNPPKVFEARGEVYMTKTEFARINKEEVRKKAEPHKNPRNLTAGTLKLLDPKESAKRKMTFFAYGSGVVDGVAIKSQVELTTALKSFGFPVNPHTKVCATIDEVIAYCAEWKDKRKTLDYETDGMVIKVNDFAQREKLGYTAKVPRWAKAYKYEAEQGVTKLGAVVFHIGKFGELTPVATFDPPVDLSGSTITHASMHNASWVAEKDVRIGDTVVIEKKGEIIPQVVDVIKTDRTGTEKVIVWPDKCPKCGGPVEKEETGTSYNFICANTGVCPAQLAKRIEGFARRTRMDIRGLGREVSIQLVDSELVKSVTDIYRLTKKQLLTLEGFAELSAQNLLDGIAASKDRGLARLLPALTIYMVGEAMAEVLVEEFPSIDLIVAAKPEELARVKGFGPKRAQFVREYFDSEAGRKVVAELKELGIKLTHDKKAAPAGGLPLAGKTIVVTGTLVNYDRIGIEQAIKDHGGKPSGSVSKKTDFLLLGADPGSKLDKAKALGVKIIDEDEFRKIIGAV</sequence>
<dbReference type="SUPFAM" id="SSF52113">
    <property type="entry name" value="BRCT domain"/>
    <property type="match status" value="1"/>
</dbReference>
<dbReference type="InterPro" id="IPR010994">
    <property type="entry name" value="RuvA_2-like"/>
</dbReference>
<evidence type="ECO:0000256" key="7">
    <source>
        <dbReference type="ARBA" id="ARBA00022842"/>
    </source>
</evidence>